<evidence type="ECO:0000313" key="2">
    <source>
        <dbReference type="Proteomes" id="UP000014310"/>
    </source>
</evidence>
<comment type="caution">
    <text evidence="1">The sequence shown here is derived from an EMBL/GenBank/DDBJ whole genome shotgun (WGS) entry which is preliminary data.</text>
</comment>
<name>A0ABC9TAN3_LACPA</name>
<accession>A0ABC9TAN3</accession>
<gene>
    <name evidence="1" type="ORF">Lpp49_10637</name>
</gene>
<reference evidence="1 2" key="1">
    <citation type="journal article" date="2013" name="PLoS ONE">
        <title>Lactobacillus paracasei comparative genomics: towards species pan-genome definition and exploitation of diversity.</title>
        <authorList>
            <person name="Smokvina T."/>
            <person name="Wels M."/>
            <person name="Polka J."/>
            <person name="Chervaux C."/>
            <person name="Brisse S."/>
            <person name="Boekhorst J."/>
            <person name="van Hylckama Vlieg J.E."/>
            <person name="Siezen R.J."/>
        </authorList>
    </citation>
    <scope>NUCLEOTIDE SEQUENCE [LARGE SCALE GENOMIC DNA]</scope>
    <source>
        <strain evidence="1 2">Lpp49</strain>
    </source>
</reference>
<dbReference type="RefSeq" id="WP_014566512.1">
    <property type="nucleotide sequence ID" value="NZ_ANKJ01000027.1"/>
</dbReference>
<dbReference type="AlphaFoldDB" id="A0ABC9TAN3"/>
<organism evidence="1 2">
    <name type="scientific">Lacticaseibacillus paracasei subsp. paracasei Lpp49</name>
    <dbReference type="NCBI Taxonomy" id="1256213"/>
    <lineage>
        <taxon>Bacteria</taxon>
        <taxon>Bacillati</taxon>
        <taxon>Bacillota</taxon>
        <taxon>Bacilli</taxon>
        <taxon>Lactobacillales</taxon>
        <taxon>Lactobacillaceae</taxon>
        <taxon>Lacticaseibacillus</taxon>
    </lineage>
</organism>
<protein>
    <submittedName>
        <fullName evidence="1">Uncharacterized protein</fullName>
    </submittedName>
</protein>
<dbReference type="EMBL" id="ANKJ01000027">
    <property type="protein sequence ID" value="EPC90304.1"/>
    <property type="molecule type" value="Genomic_DNA"/>
</dbReference>
<proteinExistence type="predicted"/>
<sequence>MVIKIALIFAPSGTPLNKKFLRPMTQLFMLRSVALLLQSMANIAGWRLSMVVDPEHT</sequence>
<dbReference type="Proteomes" id="UP000014310">
    <property type="component" value="Unassembled WGS sequence"/>
</dbReference>
<evidence type="ECO:0000313" key="1">
    <source>
        <dbReference type="EMBL" id="EPC90304.1"/>
    </source>
</evidence>